<dbReference type="InterPro" id="IPR000387">
    <property type="entry name" value="Tyr_Pase_dom"/>
</dbReference>
<dbReference type="Proteomes" id="UP000470875">
    <property type="component" value="Unassembled WGS sequence"/>
</dbReference>
<dbReference type="Gene3D" id="3.90.190.10">
    <property type="entry name" value="Protein tyrosine phosphatase superfamily"/>
    <property type="match status" value="1"/>
</dbReference>
<dbReference type="Pfam" id="PF13350">
    <property type="entry name" value="Y_phosphatase3"/>
    <property type="match status" value="1"/>
</dbReference>
<dbReference type="InterPro" id="IPR016130">
    <property type="entry name" value="Tyr_Pase_AS"/>
</dbReference>
<dbReference type="GO" id="GO:0004721">
    <property type="term" value="F:phosphoprotein phosphatase activity"/>
    <property type="evidence" value="ECO:0007669"/>
    <property type="project" value="InterPro"/>
</dbReference>
<organism evidence="3 4">
    <name type="scientific">Scrofimicrobium canadense</name>
    <dbReference type="NCBI Taxonomy" id="2652290"/>
    <lineage>
        <taxon>Bacteria</taxon>
        <taxon>Bacillati</taxon>
        <taxon>Actinomycetota</taxon>
        <taxon>Actinomycetes</taxon>
        <taxon>Actinomycetales</taxon>
        <taxon>Actinomycetaceae</taxon>
        <taxon>Scrofimicrobium</taxon>
    </lineage>
</organism>
<dbReference type="PROSITE" id="PS00383">
    <property type="entry name" value="TYR_PHOSPHATASE_1"/>
    <property type="match status" value="1"/>
</dbReference>
<dbReference type="SUPFAM" id="SSF52799">
    <property type="entry name" value="(Phosphotyrosine protein) phosphatases II"/>
    <property type="match status" value="1"/>
</dbReference>
<accession>A0A6N7W6J8</accession>
<dbReference type="EMBL" id="VULO01000005">
    <property type="protein sequence ID" value="MSS84113.1"/>
    <property type="molecule type" value="Genomic_DNA"/>
</dbReference>
<keyword evidence="4" id="KW-1185">Reference proteome</keyword>
<sequence length="256" mass="26711">MNVLTGVNGVANFRDLGGLPLRSGGVTNTGVVYRSAALNTVTEKGLGELAASNVASVADLRATDEVRMAPDRLPTGTGIDYVELPITPGNLTPTRMETMLSGTSDIAAALEANIPSLGDLYESMLEGYAPHFAAVARLASGGATLVHCTAGKDRTGVACALILDAVGVQRDAIVQDYAQSQKALAGTWAENAKAQLQKAGLPLVPALVEVATTTPPAAIEQAFTWICSHFKSSAHYLRHGGLLQEELEQLQVRFGA</sequence>
<dbReference type="PROSITE" id="PS50056">
    <property type="entry name" value="TYR_PHOSPHATASE_2"/>
    <property type="match status" value="1"/>
</dbReference>
<evidence type="ECO:0000259" key="2">
    <source>
        <dbReference type="PROSITE" id="PS50056"/>
    </source>
</evidence>
<dbReference type="PANTHER" id="PTHR31126">
    <property type="entry name" value="TYROSINE-PROTEIN PHOSPHATASE"/>
    <property type="match status" value="1"/>
</dbReference>
<dbReference type="InterPro" id="IPR026893">
    <property type="entry name" value="Tyr/Ser_Pase_IphP-type"/>
</dbReference>
<protein>
    <submittedName>
        <fullName evidence="3">Tyrosine-protein phosphatase</fullName>
    </submittedName>
</protein>
<dbReference type="PANTHER" id="PTHR31126:SF1">
    <property type="entry name" value="TYROSINE SPECIFIC PROTEIN PHOSPHATASES DOMAIN-CONTAINING PROTEIN"/>
    <property type="match status" value="1"/>
</dbReference>
<feature type="domain" description="Tyrosine specific protein phosphatases" evidence="2">
    <location>
        <begin position="130"/>
        <end position="192"/>
    </location>
</feature>
<evidence type="ECO:0000313" key="4">
    <source>
        <dbReference type="Proteomes" id="UP000470875"/>
    </source>
</evidence>
<evidence type="ECO:0000313" key="3">
    <source>
        <dbReference type="EMBL" id="MSS84113.1"/>
    </source>
</evidence>
<proteinExistence type="inferred from homology"/>
<comment type="similarity">
    <text evidence="1">Belongs to the protein-tyrosine phosphatase family.</text>
</comment>
<dbReference type="AlphaFoldDB" id="A0A6N7W6J8"/>
<dbReference type="InterPro" id="IPR029021">
    <property type="entry name" value="Prot-tyrosine_phosphatase-like"/>
</dbReference>
<evidence type="ECO:0000256" key="1">
    <source>
        <dbReference type="ARBA" id="ARBA00009580"/>
    </source>
</evidence>
<comment type="caution">
    <text evidence="3">The sequence shown here is derived from an EMBL/GenBank/DDBJ whole genome shotgun (WGS) entry which is preliminary data.</text>
</comment>
<name>A0A6N7W6J8_9ACTO</name>
<gene>
    <name evidence="3" type="ORF">FYJ24_04890</name>
</gene>
<reference evidence="3 4" key="1">
    <citation type="submission" date="2019-08" db="EMBL/GenBank/DDBJ databases">
        <title>In-depth cultivation of the pig gut microbiome towards novel bacterial diversity and tailored functional studies.</title>
        <authorList>
            <person name="Wylensek D."/>
            <person name="Hitch T.C.A."/>
            <person name="Clavel T."/>
        </authorList>
    </citation>
    <scope>NUCLEOTIDE SEQUENCE [LARGE SCALE GENOMIC DNA]</scope>
    <source>
        <strain evidence="3 4">WB03_NA08</strain>
    </source>
</reference>
<dbReference type="RefSeq" id="WP_154544173.1">
    <property type="nucleotide sequence ID" value="NZ_VULO01000005.1"/>
</dbReference>